<reference evidence="3" key="1">
    <citation type="submission" date="2017-09" db="EMBL/GenBank/DDBJ databases">
        <title>Depth-based differentiation of microbial function through sediment-hosted aquifers and enrichment of novel symbionts in the deep terrestrial subsurface.</title>
        <authorList>
            <person name="Probst A.J."/>
            <person name="Ladd B."/>
            <person name="Jarett J.K."/>
            <person name="Geller-Mcgrath D.E."/>
            <person name="Sieber C.M.K."/>
            <person name="Emerson J.B."/>
            <person name="Anantharaman K."/>
            <person name="Thomas B.C."/>
            <person name="Malmstrom R."/>
            <person name="Stieglmeier M."/>
            <person name="Klingl A."/>
            <person name="Woyke T."/>
            <person name="Ryan C.M."/>
            <person name="Banfield J.F."/>
        </authorList>
    </citation>
    <scope>NUCLEOTIDE SEQUENCE [LARGE SCALE GENOMIC DNA]</scope>
</reference>
<dbReference type="InterPro" id="IPR002686">
    <property type="entry name" value="Transposase_17"/>
</dbReference>
<dbReference type="GO" id="GO:0004803">
    <property type="term" value="F:transposase activity"/>
    <property type="evidence" value="ECO:0007669"/>
    <property type="project" value="InterPro"/>
</dbReference>
<evidence type="ECO:0000259" key="1">
    <source>
        <dbReference type="SMART" id="SM01321"/>
    </source>
</evidence>
<evidence type="ECO:0000313" key="2">
    <source>
        <dbReference type="EMBL" id="PJA20651.1"/>
    </source>
</evidence>
<gene>
    <name evidence="2" type="ORF">COX60_01215</name>
</gene>
<dbReference type="EMBL" id="PFQF01000021">
    <property type="protein sequence ID" value="PJA20651.1"/>
    <property type="molecule type" value="Genomic_DNA"/>
</dbReference>
<comment type="caution">
    <text evidence="2">The sequence shown here is derived from an EMBL/GenBank/DDBJ whole genome shotgun (WGS) entry which is preliminary data.</text>
</comment>
<dbReference type="SMART" id="SM01321">
    <property type="entry name" value="Y1_Tnp"/>
    <property type="match status" value="1"/>
</dbReference>
<dbReference type="Gene3D" id="3.30.70.1290">
    <property type="entry name" value="Transposase IS200-like"/>
    <property type="match status" value="1"/>
</dbReference>
<dbReference type="InterPro" id="IPR036515">
    <property type="entry name" value="Transposase_17_sf"/>
</dbReference>
<dbReference type="Pfam" id="PF01797">
    <property type="entry name" value="Y1_Tnp"/>
    <property type="match status" value="1"/>
</dbReference>
<name>A0A2M7W4F0_9BACT</name>
<dbReference type="GO" id="GO:0003677">
    <property type="term" value="F:DNA binding"/>
    <property type="evidence" value="ECO:0007669"/>
    <property type="project" value="InterPro"/>
</dbReference>
<dbReference type="PANTHER" id="PTHR34322:SF2">
    <property type="entry name" value="TRANSPOSASE IS200-LIKE DOMAIN-CONTAINING PROTEIN"/>
    <property type="match status" value="1"/>
</dbReference>
<protein>
    <recommendedName>
        <fullName evidence="1">Transposase IS200-like domain-containing protein</fullName>
    </recommendedName>
</protein>
<organism evidence="2 3">
    <name type="scientific">Candidatus Berkelbacteria bacterium CG_4_10_14_0_2_um_filter_35_9_33_12</name>
    <dbReference type="NCBI Taxonomy" id="1974499"/>
    <lineage>
        <taxon>Bacteria</taxon>
        <taxon>Candidatus Berkelbacteria</taxon>
    </lineage>
</organism>
<dbReference type="Proteomes" id="UP000230137">
    <property type="component" value="Unassembled WGS sequence"/>
</dbReference>
<sequence>MTNYRTPLINDFYYHIINRSIAKYKIFSKKQVCERFIKTIDYYQTYPQTLSLSKYLENKHENPIEPNINSNQQGKLVEIIAYCLMPTHFHLILKQKINNGISNYMSIVENSFTKYFNILNKRKGTLWEDNFNRILIKSDEQLLHLTRYIHLNPVSSGLVAMPEYWDFSSYKEYLTRKNNKSGICNFRGIINIKPADYMKFVDERIEEQKQLSIIKSQNDRNYSS</sequence>
<dbReference type="SUPFAM" id="SSF143422">
    <property type="entry name" value="Transposase IS200-like"/>
    <property type="match status" value="1"/>
</dbReference>
<feature type="domain" description="Transposase IS200-like" evidence="1">
    <location>
        <begin position="9"/>
        <end position="152"/>
    </location>
</feature>
<accession>A0A2M7W4F0</accession>
<proteinExistence type="predicted"/>
<dbReference type="PANTHER" id="PTHR34322">
    <property type="entry name" value="TRANSPOSASE, Y1_TNP DOMAIN-CONTAINING"/>
    <property type="match status" value="1"/>
</dbReference>
<evidence type="ECO:0000313" key="3">
    <source>
        <dbReference type="Proteomes" id="UP000230137"/>
    </source>
</evidence>
<dbReference type="GO" id="GO:0006313">
    <property type="term" value="P:DNA transposition"/>
    <property type="evidence" value="ECO:0007669"/>
    <property type="project" value="InterPro"/>
</dbReference>
<dbReference type="AlphaFoldDB" id="A0A2M7W4F0"/>